<dbReference type="Proteomes" id="UP001374584">
    <property type="component" value="Unassembled WGS sequence"/>
</dbReference>
<keyword evidence="1" id="KW-0472">Membrane</keyword>
<keyword evidence="3" id="KW-1185">Reference proteome</keyword>
<gene>
    <name evidence="2" type="ORF">VNO80_17818</name>
</gene>
<sequence length="86" mass="9822">MRKLFCCKPSDNIIHCVCGTSESYSQYHSCSSRVDDSSNCSLHFPSFLAIVIILTFIRENALLYLYHPAYIRRNGSGLELKFVMLP</sequence>
<evidence type="ECO:0000313" key="3">
    <source>
        <dbReference type="Proteomes" id="UP001374584"/>
    </source>
</evidence>
<keyword evidence="1" id="KW-0812">Transmembrane</keyword>
<proteinExistence type="predicted"/>
<dbReference type="EMBL" id="JAYMYR010000007">
    <property type="protein sequence ID" value="KAK7352397.1"/>
    <property type="molecule type" value="Genomic_DNA"/>
</dbReference>
<name>A0AAN9QYB0_PHACN</name>
<protein>
    <submittedName>
        <fullName evidence="2">Uncharacterized protein</fullName>
    </submittedName>
</protein>
<evidence type="ECO:0000256" key="1">
    <source>
        <dbReference type="SAM" id="Phobius"/>
    </source>
</evidence>
<organism evidence="2 3">
    <name type="scientific">Phaseolus coccineus</name>
    <name type="common">Scarlet runner bean</name>
    <name type="synonym">Phaseolus multiflorus</name>
    <dbReference type="NCBI Taxonomy" id="3886"/>
    <lineage>
        <taxon>Eukaryota</taxon>
        <taxon>Viridiplantae</taxon>
        <taxon>Streptophyta</taxon>
        <taxon>Embryophyta</taxon>
        <taxon>Tracheophyta</taxon>
        <taxon>Spermatophyta</taxon>
        <taxon>Magnoliopsida</taxon>
        <taxon>eudicotyledons</taxon>
        <taxon>Gunneridae</taxon>
        <taxon>Pentapetalae</taxon>
        <taxon>rosids</taxon>
        <taxon>fabids</taxon>
        <taxon>Fabales</taxon>
        <taxon>Fabaceae</taxon>
        <taxon>Papilionoideae</taxon>
        <taxon>50 kb inversion clade</taxon>
        <taxon>NPAAA clade</taxon>
        <taxon>indigoferoid/millettioid clade</taxon>
        <taxon>Phaseoleae</taxon>
        <taxon>Phaseolus</taxon>
    </lineage>
</organism>
<reference evidence="2 3" key="1">
    <citation type="submission" date="2024-01" db="EMBL/GenBank/DDBJ databases">
        <title>The genomes of 5 underutilized Papilionoideae crops provide insights into root nodulation and disease resistanc.</title>
        <authorList>
            <person name="Jiang F."/>
        </authorList>
    </citation>
    <scope>NUCLEOTIDE SEQUENCE [LARGE SCALE GENOMIC DNA]</scope>
    <source>
        <strain evidence="2">JINMINGXINNONG_FW02</strain>
        <tissue evidence="2">Leaves</tissue>
    </source>
</reference>
<dbReference type="AlphaFoldDB" id="A0AAN9QYB0"/>
<keyword evidence="1" id="KW-1133">Transmembrane helix</keyword>
<feature type="transmembrane region" description="Helical" evidence="1">
    <location>
        <begin position="47"/>
        <end position="66"/>
    </location>
</feature>
<comment type="caution">
    <text evidence="2">The sequence shown here is derived from an EMBL/GenBank/DDBJ whole genome shotgun (WGS) entry which is preliminary data.</text>
</comment>
<accession>A0AAN9QYB0</accession>
<evidence type="ECO:0000313" key="2">
    <source>
        <dbReference type="EMBL" id="KAK7352397.1"/>
    </source>
</evidence>